<evidence type="ECO:0000256" key="4">
    <source>
        <dbReference type="ARBA" id="ARBA00022777"/>
    </source>
</evidence>
<dbReference type="EMBL" id="SRLO01000941">
    <property type="protein sequence ID" value="TNN43854.1"/>
    <property type="molecule type" value="Genomic_DNA"/>
</dbReference>
<dbReference type="AlphaFoldDB" id="A0A4Z2FT15"/>
<dbReference type="SUPFAM" id="SSF56112">
    <property type="entry name" value="Protein kinase-like (PK-like)"/>
    <property type="match status" value="1"/>
</dbReference>
<dbReference type="Proteomes" id="UP000314294">
    <property type="component" value="Unassembled WGS sequence"/>
</dbReference>
<accession>A0A4Z2FT15</accession>
<evidence type="ECO:0000313" key="7">
    <source>
        <dbReference type="EMBL" id="TNN43854.1"/>
    </source>
</evidence>
<dbReference type="Gene3D" id="3.30.200.20">
    <property type="entry name" value="Phosphorylase Kinase, domain 1"/>
    <property type="match status" value="1"/>
</dbReference>
<evidence type="ECO:0000313" key="8">
    <source>
        <dbReference type="Proteomes" id="UP000314294"/>
    </source>
</evidence>
<dbReference type="OrthoDB" id="63267at2759"/>
<name>A0A4Z2FT15_9TELE</name>
<dbReference type="GO" id="GO:0005524">
    <property type="term" value="F:ATP binding"/>
    <property type="evidence" value="ECO:0007669"/>
    <property type="project" value="UniProtKB-KW"/>
</dbReference>
<sequence>MTSGRCGEGDAEAGICLRTGDLKPDASGRVRDRVRTKMERDILADVNHPFVVKLHYAFQTEGKLYLILDFLRGGDLFTRLSKEVMFTEEDVKFYLAELALGLDHLHSLGIIYRDLKPEKYATYFGLCKEAIDHEKKAYSFCGTVEYMAPEVVNRQGHDHSADWWSFGVLMVSGNTLPRITSGM</sequence>
<dbReference type="PROSITE" id="PS50011">
    <property type="entry name" value="PROTEIN_KINASE_DOM"/>
    <property type="match status" value="1"/>
</dbReference>
<keyword evidence="8" id="KW-1185">Reference proteome</keyword>
<comment type="caution">
    <text evidence="7">The sequence shown here is derived from an EMBL/GenBank/DDBJ whole genome shotgun (WGS) entry which is preliminary data.</text>
</comment>
<feature type="domain" description="Protein kinase" evidence="6">
    <location>
        <begin position="1"/>
        <end position="183"/>
    </location>
</feature>
<keyword evidence="2" id="KW-0808">Transferase</keyword>
<evidence type="ECO:0000259" key="6">
    <source>
        <dbReference type="PROSITE" id="PS50011"/>
    </source>
</evidence>
<dbReference type="InterPro" id="IPR011009">
    <property type="entry name" value="Kinase-like_dom_sf"/>
</dbReference>
<dbReference type="Gene3D" id="1.10.510.10">
    <property type="entry name" value="Transferase(Phosphotransferase) domain 1"/>
    <property type="match status" value="1"/>
</dbReference>
<dbReference type="InterPro" id="IPR000719">
    <property type="entry name" value="Prot_kinase_dom"/>
</dbReference>
<gene>
    <name evidence="7" type="primary">Rps6ka1_1</name>
    <name evidence="7" type="ORF">EYF80_045948</name>
</gene>
<protein>
    <submittedName>
        <fullName evidence="7">Ribosomal protein S6 kinase alpha-1</fullName>
    </submittedName>
</protein>
<keyword evidence="5" id="KW-0067">ATP-binding</keyword>
<evidence type="ECO:0000256" key="2">
    <source>
        <dbReference type="ARBA" id="ARBA00022679"/>
    </source>
</evidence>
<keyword evidence="4 7" id="KW-0418">Kinase</keyword>
<dbReference type="Pfam" id="PF00069">
    <property type="entry name" value="Pkinase"/>
    <property type="match status" value="1"/>
</dbReference>
<keyword evidence="1" id="KW-0723">Serine/threonine-protein kinase</keyword>
<reference evidence="7 8" key="1">
    <citation type="submission" date="2019-03" db="EMBL/GenBank/DDBJ databases">
        <title>First draft genome of Liparis tanakae, snailfish: a comprehensive survey of snailfish specific genes.</title>
        <authorList>
            <person name="Kim W."/>
            <person name="Song I."/>
            <person name="Jeong J.-H."/>
            <person name="Kim D."/>
            <person name="Kim S."/>
            <person name="Ryu S."/>
            <person name="Song J.Y."/>
            <person name="Lee S.K."/>
        </authorList>
    </citation>
    <scope>NUCLEOTIDE SEQUENCE [LARGE SCALE GENOMIC DNA]</scope>
    <source>
        <tissue evidence="7">Muscle</tissue>
    </source>
</reference>
<evidence type="ECO:0000256" key="5">
    <source>
        <dbReference type="ARBA" id="ARBA00022840"/>
    </source>
</evidence>
<dbReference type="GO" id="GO:0004674">
    <property type="term" value="F:protein serine/threonine kinase activity"/>
    <property type="evidence" value="ECO:0007669"/>
    <property type="project" value="UniProtKB-KW"/>
</dbReference>
<dbReference type="PANTHER" id="PTHR24351">
    <property type="entry name" value="RIBOSOMAL PROTEIN S6 KINASE"/>
    <property type="match status" value="1"/>
</dbReference>
<evidence type="ECO:0000256" key="1">
    <source>
        <dbReference type="ARBA" id="ARBA00022527"/>
    </source>
</evidence>
<proteinExistence type="predicted"/>
<keyword evidence="3" id="KW-0547">Nucleotide-binding</keyword>
<evidence type="ECO:0000256" key="3">
    <source>
        <dbReference type="ARBA" id="ARBA00022741"/>
    </source>
</evidence>
<organism evidence="7 8">
    <name type="scientific">Liparis tanakae</name>
    <name type="common">Tanaka's snailfish</name>
    <dbReference type="NCBI Taxonomy" id="230148"/>
    <lineage>
        <taxon>Eukaryota</taxon>
        <taxon>Metazoa</taxon>
        <taxon>Chordata</taxon>
        <taxon>Craniata</taxon>
        <taxon>Vertebrata</taxon>
        <taxon>Euteleostomi</taxon>
        <taxon>Actinopterygii</taxon>
        <taxon>Neopterygii</taxon>
        <taxon>Teleostei</taxon>
        <taxon>Neoteleostei</taxon>
        <taxon>Acanthomorphata</taxon>
        <taxon>Eupercaria</taxon>
        <taxon>Perciformes</taxon>
        <taxon>Cottioidei</taxon>
        <taxon>Cottales</taxon>
        <taxon>Liparidae</taxon>
        <taxon>Liparis</taxon>
    </lineage>
</organism>